<reference evidence="1" key="1">
    <citation type="submission" date="2022-06" db="EMBL/GenBank/DDBJ databases">
        <title>Solitalea sp. MAHUQ-68 isolated from rhizospheric soil.</title>
        <authorList>
            <person name="Huq M.A."/>
        </authorList>
    </citation>
    <scope>NUCLEOTIDE SEQUENCE</scope>
    <source>
        <strain evidence="1">MAHUQ-68</strain>
    </source>
</reference>
<evidence type="ECO:0000313" key="2">
    <source>
        <dbReference type="Proteomes" id="UP001155182"/>
    </source>
</evidence>
<gene>
    <name evidence="1" type="ORF">NF867_05195</name>
</gene>
<keyword evidence="2" id="KW-1185">Reference proteome</keyword>
<dbReference type="RefSeq" id="WP_252586539.1">
    <property type="nucleotide sequence ID" value="NZ_JAMWYS010000024.1"/>
</dbReference>
<proteinExistence type="predicted"/>
<dbReference type="AlphaFoldDB" id="A0A9X2F0B2"/>
<name>A0A9X2F0B2_9SPHI</name>
<dbReference type="EMBL" id="JAMWYS010000024">
    <property type="protein sequence ID" value="MCO4292257.1"/>
    <property type="molecule type" value="Genomic_DNA"/>
</dbReference>
<dbReference type="Proteomes" id="UP001155182">
    <property type="component" value="Unassembled WGS sequence"/>
</dbReference>
<sequence length="170" mass="20652">MRNEKLPPTKCLCQLGVTYRYLDEKQSYLFINEYYLPRLDTIVTGRKFFIHPINKPDFPRRIKSNVKHYLEPLIIDSNYRWDSQRLKNVRVVSNEDFKELLPLKEQDFMYSVLWRRKFNKGYVCISRPAYNSYTKRILIREWIENNLDCGTGREKLLSYKLAENGRWQNK</sequence>
<organism evidence="1 2">
    <name type="scientific">Solitalea agri</name>
    <dbReference type="NCBI Taxonomy" id="2953739"/>
    <lineage>
        <taxon>Bacteria</taxon>
        <taxon>Pseudomonadati</taxon>
        <taxon>Bacteroidota</taxon>
        <taxon>Sphingobacteriia</taxon>
        <taxon>Sphingobacteriales</taxon>
        <taxon>Sphingobacteriaceae</taxon>
        <taxon>Solitalea</taxon>
    </lineage>
</organism>
<accession>A0A9X2F0B2</accession>
<protein>
    <submittedName>
        <fullName evidence="1">Uncharacterized protein</fullName>
    </submittedName>
</protein>
<comment type="caution">
    <text evidence="1">The sequence shown here is derived from an EMBL/GenBank/DDBJ whole genome shotgun (WGS) entry which is preliminary data.</text>
</comment>
<evidence type="ECO:0000313" key="1">
    <source>
        <dbReference type="EMBL" id="MCO4292257.1"/>
    </source>
</evidence>